<dbReference type="PANTHER" id="PTHR47331">
    <property type="entry name" value="PHD-TYPE DOMAIN-CONTAINING PROTEIN"/>
    <property type="match status" value="1"/>
</dbReference>
<dbReference type="RefSeq" id="XP_050515035.1">
    <property type="nucleotide sequence ID" value="XM_050659078.1"/>
</dbReference>
<reference evidence="1" key="1">
    <citation type="submission" date="2025-05" db="UniProtKB">
        <authorList>
            <consortium name="EnsemblMetazoa"/>
        </authorList>
    </citation>
    <scope>IDENTIFICATION</scope>
</reference>
<dbReference type="InterPro" id="IPR008042">
    <property type="entry name" value="Retrotrans_Pao"/>
</dbReference>
<evidence type="ECO:0000313" key="2">
    <source>
        <dbReference type="Proteomes" id="UP001652700"/>
    </source>
</evidence>
<dbReference type="Proteomes" id="UP001652700">
    <property type="component" value="Unplaced"/>
</dbReference>
<dbReference type="EnsemblMetazoa" id="XM_050659078.1">
    <property type="protein sequence ID" value="XP_050515035.1"/>
    <property type="gene ID" value="LOC126890224"/>
</dbReference>
<accession>A0ABM5KXX3</accession>
<dbReference type="Pfam" id="PF05380">
    <property type="entry name" value="Peptidase_A17"/>
    <property type="match status" value="1"/>
</dbReference>
<organism evidence="1 2">
    <name type="scientific">Diabrotica virgifera virgifera</name>
    <name type="common">western corn rootworm</name>
    <dbReference type="NCBI Taxonomy" id="50390"/>
    <lineage>
        <taxon>Eukaryota</taxon>
        <taxon>Metazoa</taxon>
        <taxon>Ecdysozoa</taxon>
        <taxon>Arthropoda</taxon>
        <taxon>Hexapoda</taxon>
        <taxon>Insecta</taxon>
        <taxon>Pterygota</taxon>
        <taxon>Neoptera</taxon>
        <taxon>Endopterygota</taxon>
        <taxon>Coleoptera</taxon>
        <taxon>Polyphaga</taxon>
        <taxon>Cucujiformia</taxon>
        <taxon>Chrysomeloidea</taxon>
        <taxon>Chrysomelidae</taxon>
        <taxon>Galerucinae</taxon>
        <taxon>Diabroticina</taxon>
        <taxon>Diabroticites</taxon>
        <taxon>Diabrotica</taxon>
    </lineage>
</organism>
<protein>
    <submittedName>
        <fullName evidence="1">Uncharacterized protein</fullName>
    </submittedName>
</protein>
<dbReference type="GeneID" id="126890224"/>
<name>A0ABM5KXX3_DIAVI</name>
<evidence type="ECO:0000313" key="1">
    <source>
        <dbReference type="EnsemblMetazoa" id="XP_050515035.1"/>
    </source>
</evidence>
<keyword evidence="2" id="KW-1185">Reference proteome</keyword>
<sequence length="526" mass="60472">MISALETSFGYVLMGNIPPTNITNIHSFLTAFSTDDTDQLDATLKQFWAVEEVPEVKSCSPDDSFCEKLYSESTSRNLEGRFIQLALDEPDLPVASSILLNDTYVDDVVTGRDSLQASVVSIKELIYLLNRGGFELHKWASNAPQLFSLADIPLESILQQFFSFDLDQLSLKLLRLGWNPTTDNFFYKILPLQASCTKRNLLSQIDRIFDPYGILNPVTLIVKIIIQHLWLLNLDWDATPPLEITSKWEQFKIQLPLLSKFSIPRYIPLSGNIFCELHGFCDASLRGSSAVTYLRVCYDTGVIKTYFLLARTKVSLTRVQTIPRLELNAAVILSKLMSYLLQILTISFSRIYAWSDSTVVLHWINSQLYKWKTFVSNRISYIQDRVVSKHWRYIPSSLNSADHGSRGLFPEDFLNTPTWWVGPEFLRTTENNWTFSLPDSIEHDIELKPKSCLLSFPTDEFVDNLCNRFSSFSKLKRIFSYVLRFIGNLKSANQRTVGMLTLQEQSYVTNKLIKLMQQRYLKEEIE</sequence>
<proteinExistence type="predicted"/>